<dbReference type="EMBL" id="CP000155">
    <property type="protein sequence ID" value="ABC30958.1"/>
    <property type="molecule type" value="Genomic_DNA"/>
</dbReference>
<dbReference type="HOGENOM" id="CLU_028593_2_0_6"/>
<reference evidence="1 2" key="1">
    <citation type="journal article" date="2005" name="Nucleic Acids Res.">
        <title>Genomic blueprint of Hahella chejuensis, a marine microbe producing an algicidal agent.</title>
        <authorList>
            <person name="Jeong H."/>
            <person name="Yim J.H."/>
            <person name="Lee C."/>
            <person name="Choi S.-H."/>
            <person name="Park Y.K."/>
            <person name="Yoon S.H."/>
            <person name="Hur C.-G."/>
            <person name="Kang H.-Y."/>
            <person name="Kim D."/>
            <person name="Lee H.H."/>
            <person name="Park K.H."/>
            <person name="Park S.-H."/>
            <person name="Park H.-S."/>
            <person name="Lee H.K."/>
            <person name="Oh T.K."/>
            <person name="Kim J.F."/>
        </authorList>
    </citation>
    <scope>NUCLEOTIDE SEQUENCE [LARGE SCALE GENOMIC DNA]</scope>
    <source>
        <strain evidence="1 2">KCTC 2396</strain>
    </source>
</reference>
<dbReference type="RefSeq" id="WP_011398025.1">
    <property type="nucleotide sequence ID" value="NC_007645.1"/>
</dbReference>
<dbReference type="PIRSF" id="PIRSF028304">
    <property type="entry name" value="UCP028304"/>
    <property type="match status" value="1"/>
</dbReference>
<evidence type="ECO:0000313" key="1">
    <source>
        <dbReference type="EMBL" id="ABC30958.1"/>
    </source>
</evidence>
<dbReference type="AlphaFoldDB" id="Q2SEG6"/>
<dbReference type="eggNOG" id="COG3519">
    <property type="taxonomic scope" value="Bacteria"/>
</dbReference>
<dbReference type="PANTHER" id="PTHR35370:SF1">
    <property type="entry name" value="TYPE VI SECRETION SYSTEM COMPONENT TSSF1"/>
    <property type="match status" value="1"/>
</dbReference>
<evidence type="ECO:0000313" key="2">
    <source>
        <dbReference type="Proteomes" id="UP000000238"/>
    </source>
</evidence>
<accession>Q2SEG6</accession>
<sequence>MSDELLPYYEKELAYLRQSGAEFARVHPKIAGRLRISGDVVEDPHVSRLLEGVAYLNARIQYRLEDDFSELSDALLDQLYPHYLRPIPSMAVVQFRAAKDLDGPLHVARHSRLESDVFQNKVCRFSTGYDLDLLPVEVTKASLKERPFIAPGSQTVQGASAVIHVRLEGFAPEIDLGQLPLDKIRFFLRGQSQYAYSLYELLMNHCVQIVASKGADDVNPMFLHSSCLQPVGFAEEEALIPTPPQSFPGYRLLTEYMVFPEKFLFVDLTGLGERLNEKFGPNLDLYFYLNKSHAELERNLEASNFALGCTPIINLFKHRAEPIDIEHDQYSYPVIPDARFPDNYEVYSIDRVQGLTGDGKKKEYKPFYGLSHFDIGRETQLFWHAQRYPKIGGELGNEPGSELEISLVDLNYAPANLSDETLTVDVMCFNRNTPEKLPFGGGQPRFTCLDVGVSLRGIDSLTHLTPTVRPPLRDGARWRLVSHLTLNYLSLDSPEAIDVLKEILALYDFQDSAASRAIIAAVVNVQTRPMTAPITIGGKTTVCRGVEIEVTFDDNLMSGNSTFLFASILERFFAMYCSINAFTRLIARIKGRQDILKKWPPRIGSQPLI</sequence>
<dbReference type="NCBIfam" id="TIGR03359">
    <property type="entry name" value="VI_chp_6"/>
    <property type="match status" value="1"/>
</dbReference>
<organism evidence="1 2">
    <name type="scientific">Hahella chejuensis (strain KCTC 2396)</name>
    <dbReference type="NCBI Taxonomy" id="349521"/>
    <lineage>
        <taxon>Bacteria</taxon>
        <taxon>Pseudomonadati</taxon>
        <taxon>Pseudomonadota</taxon>
        <taxon>Gammaproteobacteria</taxon>
        <taxon>Oceanospirillales</taxon>
        <taxon>Hahellaceae</taxon>
        <taxon>Hahella</taxon>
    </lineage>
</organism>
<proteinExistence type="predicted"/>
<dbReference type="InterPro" id="IPR010272">
    <property type="entry name" value="T6SS_TssF"/>
</dbReference>
<protein>
    <submittedName>
        <fullName evidence="1">Uncharacterized protein conserved in bacteria</fullName>
    </submittedName>
</protein>
<dbReference type="Pfam" id="PF05947">
    <property type="entry name" value="T6SS_TssF"/>
    <property type="match status" value="1"/>
</dbReference>
<dbReference type="Proteomes" id="UP000000238">
    <property type="component" value="Chromosome"/>
</dbReference>
<gene>
    <name evidence="1" type="ordered locus">HCH_04251</name>
</gene>
<dbReference type="STRING" id="349521.HCH_04251"/>
<keyword evidence="2" id="KW-1185">Reference proteome</keyword>
<dbReference type="OrthoDB" id="9763676at2"/>
<name>Q2SEG6_HAHCH</name>
<dbReference type="PANTHER" id="PTHR35370">
    <property type="entry name" value="CYTOPLASMIC PROTEIN-RELATED-RELATED"/>
    <property type="match status" value="1"/>
</dbReference>
<dbReference type="KEGG" id="hch:HCH_04251"/>